<evidence type="ECO:0000256" key="1">
    <source>
        <dbReference type="SAM" id="MobiDB-lite"/>
    </source>
</evidence>
<comment type="caution">
    <text evidence="2">The sequence shown here is derived from an EMBL/GenBank/DDBJ whole genome shotgun (WGS) entry which is preliminary data.</text>
</comment>
<sequence>MNRSRTTAATAAVSRSDSFSFSVSGSETGSGVSKKDRIRFFISVTSVPAGSTARQSGSSSSASHWTTCAPNAAVTAAGSVCMSSIASSTWPRCPNRARRRSCRTCAIRHHSASSASATASPSRCPRITGGTGLPIRTATPVNSGTEQKSSLQSCI</sequence>
<reference evidence="2" key="1">
    <citation type="submission" date="2019-08" db="EMBL/GenBank/DDBJ databases">
        <authorList>
            <person name="Kucharzyk K."/>
            <person name="Murdoch R.W."/>
            <person name="Higgins S."/>
            <person name="Loffler F."/>
        </authorList>
    </citation>
    <scope>NUCLEOTIDE SEQUENCE</scope>
</reference>
<protein>
    <submittedName>
        <fullName evidence="2">Uncharacterized protein</fullName>
    </submittedName>
</protein>
<dbReference type="AlphaFoldDB" id="A0A645HMH2"/>
<feature type="compositionally biased region" description="Polar residues" evidence="1">
    <location>
        <begin position="139"/>
        <end position="155"/>
    </location>
</feature>
<gene>
    <name evidence="2" type="ORF">SDC9_187285</name>
</gene>
<evidence type="ECO:0000313" key="2">
    <source>
        <dbReference type="EMBL" id="MPN39756.1"/>
    </source>
</evidence>
<proteinExistence type="predicted"/>
<organism evidence="2">
    <name type="scientific">bioreactor metagenome</name>
    <dbReference type="NCBI Taxonomy" id="1076179"/>
    <lineage>
        <taxon>unclassified sequences</taxon>
        <taxon>metagenomes</taxon>
        <taxon>ecological metagenomes</taxon>
    </lineage>
</organism>
<name>A0A645HMH2_9ZZZZ</name>
<accession>A0A645HMH2</accession>
<dbReference type="EMBL" id="VSSQ01095763">
    <property type="protein sequence ID" value="MPN39756.1"/>
    <property type="molecule type" value="Genomic_DNA"/>
</dbReference>
<feature type="region of interest" description="Disordered" evidence="1">
    <location>
        <begin position="116"/>
        <end position="155"/>
    </location>
</feature>